<sequence length="262" mass="30020">MVTAAWLAGEVMHARGGEAGFCYPVRYLCLPVEGIEELAQPLLGIDRRRPFAIRQRDYGDQSPDMRLAEWIAAQKEAAGLAAADGPTMLLTVPRMLGYAFNPVSFWLCLDRERRLRAVLCEVHNTFGERHCYWVHRPDQAPLASSDGLRCAKVFHVSPFLPVAGEYRMRFAWPQDGQGRFSAWIRWRDDASGLELNTRLSGPLRPLRRWTLARWLLAAPANAAAIPLRIHWQALRLWLRRKRFFRKPAPPEELVSPMRREGP</sequence>
<name>A0A930UDG6_9GAMM</name>
<comment type="caution">
    <text evidence="1">The sequence shown here is derived from an EMBL/GenBank/DDBJ whole genome shotgun (WGS) entry which is preliminary data.</text>
</comment>
<organism evidence="1 2">
    <name type="scientific">Candidatus Amphirhobacter heronislandensis</name>
    <dbReference type="NCBI Taxonomy" id="1732024"/>
    <lineage>
        <taxon>Bacteria</taxon>
        <taxon>Pseudomonadati</taxon>
        <taxon>Pseudomonadota</taxon>
        <taxon>Gammaproteobacteria</taxon>
        <taxon>Candidatus Tethybacterales</taxon>
        <taxon>Candidatus Tethybacteraceae</taxon>
        <taxon>Candidatus Amphirhobacter</taxon>
    </lineage>
</organism>
<dbReference type="AlphaFoldDB" id="A0A930UDG6"/>
<protein>
    <submittedName>
        <fullName evidence="1">DUF1365 domain-containing protein</fullName>
    </submittedName>
</protein>
<dbReference type="Proteomes" id="UP000604381">
    <property type="component" value="Unassembled WGS sequence"/>
</dbReference>
<reference evidence="1" key="1">
    <citation type="submission" date="2020-10" db="EMBL/GenBank/DDBJ databases">
        <title>An improved Amphimedon queenslandica hologenome assembly reveals how three proteobacterial symbionts can extend the metabolic phenotypic of their marine sponge host.</title>
        <authorList>
            <person name="Degnan B."/>
            <person name="Degnan S."/>
            <person name="Xiang X."/>
        </authorList>
    </citation>
    <scope>NUCLEOTIDE SEQUENCE</scope>
    <source>
        <strain evidence="1">AqS2</strain>
    </source>
</reference>
<keyword evidence="2" id="KW-1185">Reference proteome</keyword>
<dbReference type="EMBL" id="JADHEI010000040">
    <property type="protein sequence ID" value="MBF2735538.1"/>
    <property type="molecule type" value="Genomic_DNA"/>
</dbReference>
<dbReference type="PANTHER" id="PTHR33973">
    <property type="entry name" value="OS07G0153300 PROTEIN"/>
    <property type="match status" value="1"/>
</dbReference>
<evidence type="ECO:0000313" key="2">
    <source>
        <dbReference type="Proteomes" id="UP000604381"/>
    </source>
</evidence>
<gene>
    <name evidence="1" type="ORF">ISN26_05620</name>
</gene>
<dbReference type="PANTHER" id="PTHR33973:SF4">
    <property type="entry name" value="OS07G0153300 PROTEIN"/>
    <property type="match status" value="1"/>
</dbReference>
<proteinExistence type="predicted"/>
<evidence type="ECO:0000313" key="1">
    <source>
        <dbReference type="EMBL" id="MBF2735538.1"/>
    </source>
</evidence>
<dbReference type="InterPro" id="IPR010775">
    <property type="entry name" value="DUF1365"/>
</dbReference>
<accession>A0A930UDG6</accession>
<dbReference type="Pfam" id="PF07103">
    <property type="entry name" value="DUF1365"/>
    <property type="match status" value="1"/>
</dbReference>